<evidence type="ECO:0008006" key="4">
    <source>
        <dbReference type="Google" id="ProtNLM"/>
    </source>
</evidence>
<name>A0A1G6GG01_9ACTN</name>
<evidence type="ECO:0000313" key="3">
    <source>
        <dbReference type="Proteomes" id="UP000199086"/>
    </source>
</evidence>
<organism evidence="2 3">
    <name type="scientific">Raineyella antarctica</name>
    <dbReference type="NCBI Taxonomy" id="1577474"/>
    <lineage>
        <taxon>Bacteria</taxon>
        <taxon>Bacillati</taxon>
        <taxon>Actinomycetota</taxon>
        <taxon>Actinomycetes</taxon>
        <taxon>Propionibacteriales</taxon>
        <taxon>Propionibacteriaceae</taxon>
        <taxon>Raineyella</taxon>
    </lineage>
</organism>
<accession>A0A1G6GG01</accession>
<sequence length="147" mass="16316">MNTYRLDAALPVRAFGNAAVLLVVGGILVALASGLQWHVAVTIIGLVVLLLGAVLLTLALLVTFRGRARITITDGGYELNALGRTASRKWTDVTRATMTENELRLYVRDDEEHPDRVPLLDPARHRELDRLADEVTERMRQAYGRLD</sequence>
<dbReference type="EMBL" id="FMYF01000003">
    <property type="protein sequence ID" value="SDB80894.1"/>
    <property type="molecule type" value="Genomic_DNA"/>
</dbReference>
<gene>
    <name evidence="2" type="ORF">GA0111570_103161</name>
</gene>
<dbReference type="AlphaFoldDB" id="A0A1G6GG01"/>
<evidence type="ECO:0000313" key="2">
    <source>
        <dbReference type="EMBL" id="SDB80894.1"/>
    </source>
</evidence>
<keyword evidence="1" id="KW-0812">Transmembrane</keyword>
<keyword evidence="1" id="KW-0472">Membrane</keyword>
<reference evidence="2 3" key="1">
    <citation type="submission" date="2016-06" db="EMBL/GenBank/DDBJ databases">
        <authorList>
            <person name="Olsen C.W."/>
            <person name="Carey S."/>
            <person name="Hinshaw L."/>
            <person name="Karasin A.I."/>
        </authorList>
    </citation>
    <scope>NUCLEOTIDE SEQUENCE [LARGE SCALE GENOMIC DNA]</scope>
    <source>
        <strain evidence="2 3">LZ-22</strain>
    </source>
</reference>
<feature type="transmembrane region" description="Helical" evidence="1">
    <location>
        <begin position="12"/>
        <end position="31"/>
    </location>
</feature>
<dbReference type="RefSeq" id="WP_092607589.1">
    <property type="nucleotide sequence ID" value="NZ_FMYF01000003.1"/>
</dbReference>
<dbReference type="Proteomes" id="UP000199086">
    <property type="component" value="Unassembled WGS sequence"/>
</dbReference>
<dbReference type="OrthoDB" id="3710795at2"/>
<evidence type="ECO:0000256" key="1">
    <source>
        <dbReference type="SAM" id="Phobius"/>
    </source>
</evidence>
<keyword evidence="3" id="KW-1185">Reference proteome</keyword>
<dbReference type="STRING" id="1577474.GA0111570_103161"/>
<feature type="transmembrane region" description="Helical" evidence="1">
    <location>
        <begin position="37"/>
        <end position="62"/>
    </location>
</feature>
<keyword evidence="1" id="KW-1133">Transmembrane helix</keyword>
<proteinExistence type="predicted"/>
<protein>
    <recommendedName>
        <fullName evidence="4">PH domain-containing protein</fullName>
    </recommendedName>
</protein>